<evidence type="ECO:0000256" key="2">
    <source>
        <dbReference type="SAM" id="Phobius"/>
    </source>
</evidence>
<dbReference type="Proteomes" id="UP001152523">
    <property type="component" value="Unassembled WGS sequence"/>
</dbReference>
<gene>
    <name evidence="3" type="ORF">CEPIT_LOCUS18858</name>
</gene>
<dbReference type="EMBL" id="CAMAPF010000155">
    <property type="protein sequence ID" value="CAH9109629.1"/>
    <property type="molecule type" value="Genomic_DNA"/>
</dbReference>
<protein>
    <submittedName>
        <fullName evidence="3">Uncharacterized protein</fullName>
    </submittedName>
</protein>
<proteinExistence type="predicted"/>
<name>A0AAV0DUW2_9ASTE</name>
<organism evidence="3 4">
    <name type="scientific">Cuscuta epithymum</name>
    <dbReference type="NCBI Taxonomy" id="186058"/>
    <lineage>
        <taxon>Eukaryota</taxon>
        <taxon>Viridiplantae</taxon>
        <taxon>Streptophyta</taxon>
        <taxon>Embryophyta</taxon>
        <taxon>Tracheophyta</taxon>
        <taxon>Spermatophyta</taxon>
        <taxon>Magnoliopsida</taxon>
        <taxon>eudicotyledons</taxon>
        <taxon>Gunneridae</taxon>
        <taxon>Pentapetalae</taxon>
        <taxon>asterids</taxon>
        <taxon>lamiids</taxon>
        <taxon>Solanales</taxon>
        <taxon>Convolvulaceae</taxon>
        <taxon>Cuscuteae</taxon>
        <taxon>Cuscuta</taxon>
        <taxon>Cuscuta subgen. Cuscuta</taxon>
    </lineage>
</organism>
<evidence type="ECO:0000313" key="4">
    <source>
        <dbReference type="Proteomes" id="UP001152523"/>
    </source>
</evidence>
<accession>A0AAV0DUW2</accession>
<keyword evidence="4" id="KW-1185">Reference proteome</keyword>
<keyword evidence="2" id="KW-0812">Transmembrane</keyword>
<dbReference type="AlphaFoldDB" id="A0AAV0DUW2"/>
<keyword evidence="2" id="KW-1133">Transmembrane helix</keyword>
<reference evidence="3" key="1">
    <citation type="submission" date="2022-07" db="EMBL/GenBank/DDBJ databases">
        <authorList>
            <person name="Macas J."/>
            <person name="Novak P."/>
            <person name="Neumann P."/>
        </authorList>
    </citation>
    <scope>NUCLEOTIDE SEQUENCE</scope>
</reference>
<feature type="region of interest" description="Disordered" evidence="1">
    <location>
        <begin position="1"/>
        <end position="26"/>
    </location>
</feature>
<sequence>MTGNPAMKEKRRGEEEEKKKRKTDMRHLHRRFPTARIFFPCIFLAMVFFISPDSSERKEEGRKEKKTKKSDLIGDTFTGGSLHLLLSDIFSSDFISVLRHLLFTKSWVQKDPIGARCRGVWKETNKRGKFGTSEKLVLFKS</sequence>
<feature type="transmembrane region" description="Helical" evidence="2">
    <location>
        <begin position="28"/>
        <end position="50"/>
    </location>
</feature>
<feature type="compositionally biased region" description="Basic and acidic residues" evidence="1">
    <location>
        <begin position="7"/>
        <end position="18"/>
    </location>
</feature>
<keyword evidence="2" id="KW-0472">Membrane</keyword>
<evidence type="ECO:0000313" key="3">
    <source>
        <dbReference type="EMBL" id="CAH9109629.1"/>
    </source>
</evidence>
<evidence type="ECO:0000256" key="1">
    <source>
        <dbReference type="SAM" id="MobiDB-lite"/>
    </source>
</evidence>
<comment type="caution">
    <text evidence="3">The sequence shown here is derived from an EMBL/GenBank/DDBJ whole genome shotgun (WGS) entry which is preliminary data.</text>
</comment>